<feature type="region of interest" description="Disordered" evidence="1">
    <location>
        <begin position="402"/>
        <end position="439"/>
    </location>
</feature>
<feature type="compositionally biased region" description="Basic and acidic residues" evidence="1">
    <location>
        <begin position="417"/>
        <end position="428"/>
    </location>
</feature>
<feature type="domain" description="EB" evidence="4">
    <location>
        <begin position="214"/>
        <end position="262"/>
    </location>
</feature>
<dbReference type="KEGG" id="cvn:111115120"/>
<dbReference type="Pfam" id="PF01683">
    <property type="entry name" value="EB"/>
    <property type="match status" value="1"/>
</dbReference>
<dbReference type="GeneID" id="111115120"/>
<feature type="region of interest" description="Disordered" evidence="1">
    <location>
        <begin position="367"/>
        <end position="387"/>
    </location>
</feature>
<organism evidence="5 6">
    <name type="scientific">Crassostrea virginica</name>
    <name type="common">Eastern oyster</name>
    <dbReference type="NCBI Taxonomy" id="6565"/>
    <lineage>
        <taxon>Eukaryota</taxon>
        <taxon>Metazoa</taxon>
        <taxon>Spiralia</taxon>
        <taxon>Lophotrochozoa</taxon>
        <taxon>Mollusca</taxon>
        <taxon>Bivalvia</taxon>
        <taxon>Autobranchia</taxon>
        <taxon>Pteriomorphia</taxon>
        <taxon>Ostreida</taxon>
        <taxon>Ostreoidea</taxon>
        <taxon>Ostreidae</taxon>
        <taxon>Crassostrea</taxon>
    </lineage>
</organism>
<dbReference type="RefSeq" id="XP_022309435.1">
    <property type="nucleotide sequence ID" value="XM_022453727.1"/>
</dbReference>
<sequence>MATVITFSHVHHFLVQLMLSVMLYDTTLVRCACLEDVLSLLHKTIPCGFKKNTFISMFIDNSQECLSNCSIYSTDPWYTKWKENKIYEIKNVAIQFSQTQYRFEWGFNCRTSSDYKFPITFLCEGKHFFERGIGESCINPAQCKAVNPHSTCNLPSGKCSCQEGYLWNSTTCIEARGLDSYCTESKQCQEINADSACNSVSSKCECRQGFIQHFNSCLPARKLGEPCDDPLQCLVTSQNSTCNDTSNVCECEEGYLEVLSICTKGRVLLDEMCESYSHSDSSGHDKDFENVCSALSAQIFNPSRVNLKNNYSGIIAGAVLGGVLFGIVVCAAVFFLIIQRLKKSHDTQQMSELADASKQIQGVQVSGDLSSRKVAGTNRRSNTEENGIYNHLHEDHIELQDQSDYDHCSPQDAPDDMYNHLDSGHENSSDYMGDYGIVN</sequence>
<dbReference type="InterPro" id="IPR006149">
    <property type="entry name" value="EB_dom"/>
</dbReference>
<keyword evidence="2" id="KW-1133">Transmembrane helix</keyword>
<evidence type="ECO:0000259" key="4">
    <source>
        <dbReference type="Pfam" id="PF01683"/>
    </source>
</evidence>
<protein>
    <submittedName>
        <fullName evidence="6">Uncharacterized protein LOC111115120 isoform X1</fullName>
    </submittedName>
</protein>
<keyword evidence="5" id="KW-1185">Reference proteome</keyword>
<dbReference type="PANTHER" id="PTHR39069">
    <property type="entry name" value="ECDYSONE-INDUCIBLE GENE E1, ISOFORM A"/>
    <property type="match status" value="1"/>
</dbReference>
<keyword evidence="2" id="KW-0812">Transmembrane</keyword>
<feature type="chain" id="PRO_5034528108" evidence="3">
    <location>
        <begin position="32"/>
        <end position="439"/>
    </location>
</feature>
<reference evidence="6" key="1">
    <citation type="submission" date="2025-08" db="UniProtKB">
        <authorList>
            <consortium name="RefSeq"/>
        </authorList>
    </citation>
    <scope>IDENTIFICATION</scope>
    <source>
        <tissue evidence="6">Whole sample</tissue>
    </source>
</reference>
<keyword evidence="3" id="KW-0732">Signal</keyword>
<keyword evidence="2" id="KW-0472">Membrane</keyword>
<evidence type="ECO:0000313" key="6">
    <source>
        <dbReference type="RefSeq" id="XP_022309435.1"/>
    </source>
</evidence>
<dbReference type="AlphaFoldDB" id="A0A8B8C1I4"/>
<feature type="signal peptide" evidence="3">
    <location>
        <begin position="1"/>
        <end position="31"/>
    </location>
</feature>
<evidence type="ECO:0000256" key="3">
    <source>
        <dbReference type="SAM" id="SignalP"/>
    </source>
</evidence>
<dbReference type="Proteomes" id="UP000694844">
    <property type="component" value="Chromosome 9"/>
</dbReference>
<proteinExistence type="predicted"/>
<dbReference type="PANTHER" id="PTHR39069:SF8">
    <property type="entry name" value="FI17111P1"/>
    <property type="match status" value="1"/>
</dbReference>
<evidence type="ECO:0000256" key="2">
    <source>
        <dbReference type="SAM" id="Phobius"/>
    </source>
</evidence>
<evidence type="ECO:0000313" key="5">
    <source>
        <dbReference type="Proteomes" id="UP000694844"/>
    </source>
</evidence>
<dbReference type="OrthoDB" id="6610549at2759"/>
<evidence type="ECO:0000256" key="1">
    <source>
        <dbReference type="SAM" id="MobiDB-lite"/>
    </source>
</evidence>
<name>A0A8B8C1I4_CRAVI</name>
<feature type="transmembrane region" description="Helical" evidence="2">
    <location>
        <begin position="311"/>
        <end position="338"/>
    </location>
</feature>
<gene>
    <name evidence="6" type="primary">LOC111115120</name>
</gene>
<accession>A0A8B8C1I4</accession>